<dbReference type="AlphaFoldDB" id="A0A6G1S5K8"/>
<dbReference type="SUPFAM" id="SSF50978">
    <property type="entry name" value="WD40 repeat-like"/>
    <property type="match status" value="1"/>
</dbReference>
<reference evidence="4" key="1">
    <citation type="submission" date="2018-10" db="EMBL/GenBank/DDBJ databases">
        <title>Transcriptome assembly of Aceria tosichella (Wheat curl mite) Type 2.</title>
        <authorList>
            <person name="Scully E.D."/>
            <person name="Geib S.M."/>
            <person name="Palmer N.A."/>
            <person name="Gupta A.K."/>
            <person name="Sarath G."/>
            <person name="Tatineni S."/>
        </authorList>
    </citation>
    <scope>NUCLEOTIDE SEQUENCE</scope>
    <source>
        <strain evidence="4">LincolnNE</strain>
    </source>
</reference>
<dbReference type="SMART" id="SM00320">
    <property type="entry name" value="WD40"/>
    <property type="match status" value="5"/>
</dbReference>
<evidence type="ECO:0000313" key="4">
    <source>
        <dbReference type="EMBL" id="MDE45796.1"/>
    </source>
</evidence>
<gene>
    <name evidence="4" type="primary">Dcaf7</name>
    <name evidence="4" type="ORF">g.20152</name>
</gene>
<sequence>MTTTTNDEGTVNYCDNDNLATDMATSSFDQPGTSVLSPSGDFVSLGGTKLEGVDITSTTPRGPTKSIQSVDKKREVYRSETDWLISNIAWANDGTYKLALTSYIERYKNFVQIVNLNRDEYDEDIESICTFEHPYPATKILWSPRPYSKSSQLLATTADNLRLWRLDENGESTSPAIGASESNQRVKLKCLLNANQGPLTSFDWSDDANLIVTSSFDSTCTIWDVNSGKITNLFPSDSMNHQGESGKAAAHQEHHTYDVAWSHLATGKDGIVMCGDDSIRLFDLREPANPITLYKISSTQILPSDNKSSLVRVSCSRQDSELVATFADNSGQLLIIDMRKPGRPLCVLEHSNSVNSISWSPKSSKGICSGGDDNQAYIWQVAADPPDDQPNEPLLAYRANGKINAVSWAPSNIFIAIGYRNVLELLRV</sequence>
<keyword evidence="1 3" id="KW-0853">WD repeat</keyword>
<proteinExistence type="predicted"/>
<name>A0A6G1S5K8_9ACAR</name>
<evidence type="ECO:0000256" key="1">
    <source>
        <dbReference type="ARBA" id="ARBA00022574"/>
    </source>
</evidence>
<dbReference type="PROSITE" id="PS50082">
    <property type="entry name" value="WD_REPEATS_2"/>
    <property type="match status" value="2"/>
</dbReference>
<dbReference type="InterPro" id="IPR036322">
    <property type="entry name" value="WD40_repeat_dom_sf"/>
</dbReference>
<evidence type="ECO:0000256" key="2">
    <source>
        <dbReference type="ARBA" id="ARBA00022737"/>
    </source>
</evidence>
<dbReference type="InterPro" id="IPR019775">
    <property type="entry name" value="WD40_repeat_CS"/>
</dbReference>
<dbReference type="PROSITE" id="PS50294">
    <property type="entry name" value="WD_REPEATS_REGION"/>
    <property type="match status" value="2"/>
</dbReference>
<accession>A0A6G1S5K8</accession>
<feature type="repeat" description="WD" evidence="3">
    <location>
        <begin position="192"/>
        <end position="233"/>
    </location>
</feature>
<keyword evidence="2" id="KW-0677">Repeat</keyword>
<dbReference type="InterPro" id="IPR001680">
    <property type="entry name" value="WD40_rpt"/>
</dbReference>
<dbReference type="PROSITE" id="PS00678">
    <property type="entry name" value="WD_REPEATS_1"/>
    <property type="match status" value="1"/>
</dbReference>
<dbReference type="InterPro" id="IPR015943">
    <property type="entry name" value="WD40/YVTN_repeat-like_dom_sf"/>
</dbReference>
<dbReference type="Pfam" id="PF00400">
    <property type="entry name" value="WD40"/>
    <property type="match status" value="2"/>
</dbReference>
<dbReference type="Gene3D" id="2.130.10.10">
    <property type="entry name" value="YVTN repeat-like/Quinoprotein amine dehydrogenase"/>
    <property type="match status" value="1"/>
</dbReference>
<feature type="repeat" description="WD" evidence="3">
    <location>
        <begin position="347"/>
        <end position="381"/>
    </location>
</feature>
<dbReference type="EMBL" id="GGYP01001025">
    <property type="protein sequence ID" value="MDE45796.1"/>
    <property type="molecule type" value="Transcribed_RNA"/>
</dbReference>
<organism evidence="4">
    <name type="scientific">Aceria tosichella</name>
    <name type="common">wheat curl mite</name>
    <dbReference type="NCBI Taxonomy" id="561515"/>
    <lineage>
        <taxon>Eukaryota</taxon>
        <taxon>Metazoa</taxon>
        <taxon>Ecdysozoa</taxon>
        <taxon>Arthropoda</taxon>
        <taxon>Chelicerata</taxon>
        <taxon>Arachnida</taxon>
        <taxon>Acari</taxon>
        <taxon>Acariformes</taxon>
        <taxon>Trombidiformes</taxon>
        <taxon>Prostigmata</taxon>
        <taxon>Eupodina</taxon>
        <taxon>Eriophyoidea</taxon>
        <taxon>Eriophyidae</taxon>
        <taxon>Eriophyinae</taxon>
        <taxon>Aceriini</taxon>
        <taxon>Aceria</taxon>
    </lineage>
</organism>
<dbReference type="InterPro" id="IPR045159">
    <property type="entry name" value="DCAF7-like"/>
</dbReference>
<protein>
    <submittedName>
        <fullName evidence="4">DDB1-and CUL4-associated factor 7</fullName>
    </submittedName>
</protein>
<dbReference type="PANTHER" id="PTHR19919">
    <property type="entry name" value="WD REPEAT CONTAINING PROTEIN"/>
    <property type="match status" value="1"/>
</dbReference>
<evidence type="ECO:0000256" key="3">
    <source>
        <dbReference type="PROSITE-ProRule" id="PRU00221"/>
    </source>
</evidence>